<feature type="compositionally biased region" description="Pro residues" evidence="1">
    <location>
        <begin position="39"/>
        <end position="51"/>
    </location>
</feature>
<sequence length="167" mass="17100">MRGAGEAVLGTGQDPGCEASAAAREPARKRPNVVGRGACPPPCDPSGPSCPPVDTARFPGGDSAASRGRSLLGPIFSDQRGRERRGHVSGFPSGHSPQSDAGPGPVGRDLQPAVRQGAGGAEGSALQADPLQTRRAPRKGPPTRLTPFLPCLQPKLQGGRFYAVLPL</sequence>
<comment type="caution">
    <text evidence="2">The sequence shown here is derived from an EMBL/GenBank/DDBJ whole genome shotgun (WGS) entry which is preliminary data.</text>
</comment>
<dbReference type="Proteomes" id="UP001159641">
    <property type="component" value="Unassembled WGS sequence"/>
</dbReference>
<organism evidence="2 3">
    <name type="scientific">Eschrichtius robustus</name>
    <name type="common">California gray whale</name>
    <name type="synonym">Eschrichtius gibbosus</name>
    <dbReference type="NCBI Taxonomy" id="9764"/>
    <lineage>
        <taxon>Eukaryota</taxon>
        <taxon>Metazoa</taxon>
        <taxon>Chordata</taxon>
        <taxon>Craniata</taxon>
        <taxon>Vertebrata</taxon>
        <taxon>Euteleostomi</taxon>
        <taxon>Mammalia</taxon>
        <taxon>Eutheria</taxon>
        <taxon>Laurasiatheria</taxon>
        <taxon>Artiodactyla</taxon>
        <taxon>Whippomorpha</taxon>
        <taxon>Cetacea</taxon>
        <taxon>Mysticeti</taxon>
        <taxon>Eschrichtiidae</taxon>
        <taxon>Eschrichtius</taxon>
    </lineage>
</organism>
<accession>A0AB34HE36</accession>
<name>A0AB34HE36_ESCRO</name>
<keyword evidence="3" id="KW-1185">Reference proteome</keyword>
<protein>
    <submittedName>
        <fullName evidence="2">Uncharacterized protein</fullName>
    </submittedName>
</protein>
<feature type="region of interest" description="Disordered" evidence="1">
    <location>
        <begin position="1"/>
        <end position="151"/>
    </location>
</feature>
<evidence type="ECO:0000313" key="3">
    <source>
        <dbReference type="Proteomes" id="UP001159641"/>
    </source>
</evidence>
<reference evidence="2 3" key="1">
    <citation type="submission" date="2022-11" db="EMBL/GenBank/DDBJ databases">
        <title>Whole genome sequence of Eschrichtius robustus ER-17-0199.</title>
        <authorList>
            <person name="Bruniche-Olsen A."/>
            <person name="Black A.N."/>
            <person name="Fields C.J."/>
            <person name="Walden K."/>
            <person name="Dewoody J.A."/>
        </authorList>
    </citation>
    <scope>NUCLEOTIDE SEQUENCE [LARGE SCALE GENOMIC DNA]</scope>
    <source>
        <strain evidence="2">ER-17-0199</strain>
        <tissue evidence="2">Blubber</tissue>
    </source>
</reference>
<gene>
    <name evidence="2" type="ORF">J1605_020787</name>
</gene>
<dbReference type="AlphaFoldDB" id="A0AB34HE36"/>
<evidence type="ECO:0000256" key="1">
    <source>
        <dbReference type="SAM" id="MobiDB-lite"/>
    </source>
</evidence>
<evidence type="ECO:0000313" key="2">
    <source>
        <dbReference type="EMBL" id="KAJ8791117.1"/>
    </source>
</evidence>
<proteinExistence type="predicted"/>
<dbReference type="EMBL" id="JAIQCJ010001309">
    <property type="protein sequence ID" value="KAJ8791117.1"/>
    <property type="molecule type" value="Genomic_DNA"/>
</dbReference>